<dbReference type="SUPFAM" id="SSF55073">
    <property type="entry name" value="Nucleotide cyclase"/>
    <property type="match status" value="1"/>
</dbReference>
<feature type="domain" description="GGDEF" evidence="3">
    <location>
        <begin position="256"/>
        <end position="390"/>
    </location>
</feature>
<dbReference type="InterPro" id="IPR029787">
    <property type="entry name" value="Nucleotide_cyclase"/>
</dbReference>
<comment type="caution">
    <text evidence="4">The sequence shown here is derived from an EMBL/GenBank/DDBJ whole genome shotgun (WGS) entry which is preliminary data.</text>
</comment>
<dbReference type="NCBIfam" id="TIGR00254">
    <property type="entry name" value="GGDEF"/>
    <property type="match status" value="1"/>
</dbReference>
<sequence length="392" mass="44583">MMAELPEVIDSMTDIVSCLNTSESLEHFLLNVHCIVQKITYADNFYVVLQRQDGSFEFPYFHDVKDSISLDELNNLTTAELNKTLTYYALSSDSVKNYTEHSLKALTSTGVIDMLGSFPKQWLCFPLMNKDKHLGAFVLQSYRRQDEYSDNMVDLLYTVSHVIASAMDAFANQQALIDANQALRKHELELEKTVQARTFELQASLSELQSEIDKRKALQEKLEFDAYHDNLTQLANRKYLLNELQKLSARSSRQPINVYLGYLDLDNFKPINDTHGHHSGDEVLVHVARRLQETVREYDFVCRIGGDEFVFVINESIASDMLSRLTERIRTEVNQDILLSNGQLVQVGCSIGVVIAEGVSVSAESLLKRADNALYEAKKQGKNQVSFSFEPR</sequence>
<keyword evidence="5" id="KW-1185">Reference proteome</keyword>
<dbReference type="InterPro" id="IPR052163">
    <property type="entry name" value="DGC-Regulatory_Protein"/>
</dbReference>
<dbReference type="InterPro" id="IPR000160">
    <property type="entry name" value="GGDEF_dom"/>
</dbReference>
<dbReference type="SUPFAM" id="SSF55781">
    <property type="entry name" value="GAF domain-like"/>
    <property type="match status" value="1"/>
</dbReference>
<feature type="coiled-coil region" evidence="2">
    <location>
        <begin position="176"/>
        <end position="221"/>
    </location>
</feature>
<dbReference type="Pfam" id="PF00990">
    <property type="entry name" value="GGDEF"/>
    <property type="match status" value="1"/>
</dbReference>
<accession>A0A8I0MVH7</accession>
<proteinExistence type="predicted"/>
<dbReference type="Proteomes" id="UP000660708">
    <property type="component" value="Unassembled WGS sequence"/>
</dbReference>
<dbReference type="PANTHER" id="PTHR46663:SF2">
    <property type="entry name" value="GGDEF DOMAIN-CONTAINING PROTEIN"/>
    <property type="match status" value="1"/>
</dbReference>
<dbReference type="SMART" id="SM00267">
    <property type="entry name" value="GGDEF"/>
    <property type="match status" value="1"/>
</dbReference>
<dbReference type="RefSeq" id="WP_147390498.1">
    <property type="nucleotide sequence ID" value="NZ_AQHF01000022.1"/>
</dbReference>
<name>A0A8I0MVH7_9GAMM</name>
<dbReference type="FunFam" id="3.30.70.270:FF:000001">
    <property type="entry name" value="Diguanylate cyclase domain protein"/>
    <property type="match status" value="1"/>
</dbReference>
<dbReference type="Gene3D" id="3.30.70.270">
    <property type="match status" value="1"/>
</dbReference>
<dbReference type="Gene3D" id="3.30.450.40">
    <property type="match status" value="1"/>
</dbReference>
<evidence type="ECO:0000256" key="1">
    <source>
        <dbReference type="ARBA" id="ARBA00001946"/>
    </source>
</evidence>
<dbReference type="InterPro" id="IPR043128">
    <property type="entry name" value="Rev_trsase/Diguanyl_cyclase"/>
</dbReference>
<dbReference type="PROSITE" id="PS50887">
    <property type="entry name" value="GGDEF"/>
    <property type="match status" value="1"/>
</dbReference>
<evidence type="ECO:0000256" key="2">
    <source>
        <dbReference type="SAM" id="Coils"/>
    </source>
</evidence>
<dbReference type="AlphaFoldDB" id="A0A8I0MVH7"/>
<organism evidence="4 5">
    <name type="scientific">Pseudoalteromonas peptidolytica F12-50-A1</name>
    <dbReference type="NCBI Taxonomy" id="1315280"/>
    <lineage>
        <taxon>Bacteria</taxon>
        <taxon>Pseudomonadati</taxon>
        <taxon>Pseudomonadota</taxon>
        <taxon>Gammaproteobacteria</taxon>
        <taxon>Alteromonadales</taxon>
        <taxon>Pseudoalteromonadaceae</taxon>
        <taxon>Pseudoalteromonas</taxon>
    </lineage>
</organism>
<evidence type="ECO:0000313" key="5">
    <source>
        <dbReference type="Proteomes" id="UP000660708"/>
    </source>
</evidence>
<dbReference type="GO" id="GO:0003824">
    <property type="term" value="F:catalytic activity"/>
    <property type="evidence" value="ECO:0007669"/>
    <property type="project" value="UniProtKB-ARBA"/>
</dbReference>
<dbReference type="EMBL" id="AQHF01000022">
    <property type="protein sequence ID" value="MBE0346625.1"/>
    <property type="molecule type" value="Genomic_DNA"/>
</dbReference>
<comment type="cofactor">
    <cofactor evidence="1">
        <name>Mg(2+)</name>
        <dbReference type="ChEBI" id="CHEBI:18420"/>
    </cofactor>
</comment>
<dbReference type="InterPro" id="IPR029016">
    <property type="entry name" value="GAF-like_dom_sf"/>
</dbReference>
<reference evidence="4 5" key="1">
    <citation type="submission" date="2015-06" db="EMBL/GenBank/DDBJ databases">
        <title>Genome sequence of Pseudoalteromonas peptidolytica.</title>
        <authorList>
            <person name="Xie B.-B."/>
            <person name="Rong J.-C."/>
            <person name="Qin Q.-L."/>
            <person name="Zhang Y.-Z."/>
        </authorList>
    </citation>
    <scope>NUCLEOTIDE SEQUENCE [LARGE SCALE GENOMIC DNA]</scope>
    <source>
        <strain evidence="4 5">F12-50-A1</strain>
    </source>
</reference>
<evidence type="ECO:0000313" key="4">
    <source>
        <dbReference type="EMBL" id="MBE0346625.1"/>
    </source>
</evidence>
<keyword evidence="2" id="KW-0175">Coiled coil</keyword>
<evidence type="ECO:0000259" key="3">
    <source>
        <dbReference type="PROSITE" id="PS50887"/>
    </source>
</evidence>
<gene>
    <name evidence="4" type="ORF">PPEP_a3896</name>
</gene>
<dbReference type="CDD" id="cd01949">
    <property type="entry name" value="GGDEF"/>
    <property type="match status" value="1"/>
</dbReference>
<protein>
    <recommendedName>
        <fullName evidence="3">GGDEF domain-containing protein</fullName>
    </recommendedName>
</protein>
<dbReference type="PANTHER" id="PTHR46663">
    <property type="entry name" value="DIGUANYLATE CYCLASE DGCT-RELATED"/>
    <property type="match status" value="1"/>
</dbReference>